<reference evidence="2 3" key="1">
    <citation type="submission" date="2022-04" db="EMBL/GenBank/DDBJ databases">
        <title>Positive selection, recombination, and allopatry shape intraspecific diversity of widespread and dominant cyanobacteria.</title>
        <authorList>
            <person name="Wei J."/>
            <person name="Shu W."/>
            <person name="Hu C."/>
        </authorList>
    </citation>
    <scope>NUCLEOTIDE SEQUENCE [LARGE SCALE GENOMIC DNA]</scope>
    <source>
        <strain evidence="2 3">DQ-A4</strain>
    </source>
</reference>
<dbReference type="RefSeq" id="WP_199325984.1">
    <property type="nucleotide sequence ID" value="NZ_JAMPKX010000014.1"/>
</dbReference>
<feature type="domain" description="PIN" evidence="1">
    <location>
        <begin position="9"/>
        <end position="123"/>
    </location>
</feature>
<dbReference type="Pfam" id="PF01850">
    <property type="entry name" value="PIN"/>
    <property type="match status" value="1"/>
</dbReference>
<comment type="caution">
    <text evidence="2">The sequence shown here is derived from an EMBL/GenBank/DDBJ whole genome shotgun (WGS) entry which is preliminary data.</text>
</comment>
<accession>A0ABV0KAB0</accession>
<keyword evidence="3" id="KW-1185">Reference proteome</keyword>
<evidence type="ECO:0000313" key="3">
    <source>
        <dbReference type="Proteomes" id="UP001482513"/>
    </source>
</evidence>
<dbReference type="EMBL" id="JAMPKX010000014">
    <property type="protein sequence ID" value="MEP0949689.1"/>
    <property type="molecule type" value="Genomic_DNA"/>
</dbReference>
<dbReference type="Proteomes" id="UP001482513">
    <property type="component" value="Unassembled WGS sequence"/>
</dbReference>
<name>A0ABV0KAB0_9CYAN</name>
<organism evidence="2 3">
    <name type="scientific">Leptolyngbya subtilissima DQ-A4</name>
    <dbReference type="NCBI Taxonomy" id="2933933"/>
    <lineage>
        <taxon>Bacteria</taxon>
        <taxon>Bacillati</taxon>
        <taxon>Cyanobacteriota</taxon>
        <taxon>Cyanophyceae</taxon>
        <taxon>Leptolyngbyales</taxon>
        <taxon>Leptolyngbyaceae</taxon>
        <taxon>Leptolyngbya group</taxon>
        <taxon>Leptolyngbya</taxon>
    </lineage>
</organism>
<dbReference type="SUPFAM" id="SSF88723">
    <property type="entry name" value="PIN domain-like"/>
    <property type="match status" value="1"/>
</dbReference>
<evidence type="ECO:0000313" key="2">
    <source>
        <dbReference type="EMBL" id="MEP0949689.1"/>
    </source>
</evidence>
<protein>
    <submittedName>
        <fullName evidence="2">Type II toxin-antitoxin system VapC family toxin</fullName>
    </submittedName>
</protein>
<dbReference type="InterPro" id="IPR029060">
    <property type="entry name" value="PIN-like_dom_sf"/>
</dbReference>
<dbReference type="CDD" id="cd18687">
    <property type="entry name" value="PIN_VapC-like"/>
    <property type="match status" value="1"/>
</dbReference>
<dbReference type="Gene3D" id="3.40.50.1010">
    <property type="entry name" value="5'-nuclease"/>
    <property type="match status" value="1"/>
</dbReference>
<gene>
    <name evidence="2" type="ORF">NC992_22615</name>
</gene>
<sequence>MNMTRKPFVYIETSVVSYLASKGSRDLVIAAHQEITSEWWTLQRAHYRLFVSELVYQEANIGDDEARNRRISLIAQIESLTIDARAADLAKQLVERRIVPQKAAEDAVHIALAAVNGIDFLLTWNCKHIANALMERAIRKVCGDAGYLMPSICTPLELMDWWDYVEGTS</sequence>
<dbReference type="InterPro" id="IPR002716">
    <property type="entry name" value="PIN_dom"/>
</dbReference>
<evidence type="ECO:0000259" key="1">
    <source>
        <dbReference type="Pfam" id="PF01850"/>
    </source>
</evidence>
<proteinExistence type="predicted"/>